<evidence type="ECO:0000313" key="1">
    <source>
        <dbReference type="EMBL" id="PRY63488.1"/>
    </source>
</evidence>
<gene>
    <name evidence="1" type="ORF">B0H98_10883</name>
</gene>
<reference evidence="1 2" key="1">
    <citation type="submission" date="2018-03" db="EMBL/GenBank/DDBJ databases">
        <title>Genomic Encyclopedia of Type Strains, Phase III (KMG-III): the genomes of soil and plant-associated and newly described type strains.</title>
        <authorList>
            <person name="Whitman W."/>
        </authorList>
    </citation>
    <scope>NUCLEOTIDE SEQUENCE [LARGE SCALE GENOMIC DNA]</scope>
    <source>
        <strain evidence="1 2">CGMCC 1.12152</strain>
    </source>
</reference>
<comment type="caution">
    <text evidence="1">The sequence shown here is derived from an EMBL/GenBank/DDBJ whole genome shotgun (WGS) entry which is preliminary data.</text>
</comment>
<keyword evidence="2" id="KW-1185">Reference proteome</keyword>
<dbReference type="EMBL" id="PVTK01000008">
    <property type="protein sequence ID" value="PRY63488.1"/>
    <property type="molecule type" value="Genomic_DNA"/>
</dbReference>
<name>A0A2T0V066_9GAMM</name>
<dbReference type="Proteomes" id="UP000237647">
    <property type="component" value="Unassembled WGS sequence"/>
</dbReference>
<protein>
    <submittedName>
        <fullName evidence="1">Uncharacterized protein</fullName>
    </submittedName>
</protein>
<evidence type="ECO:0000313" key="2">
    <source>
        <dbReference type="Proteomes" id="UP000237647"/>
    </source>
</evidence>
<sequence length="96" mass="10135">MEGGLHEKAPAQGRGFLLGRCQLMRLGFLFSGQLGHGDAGEKARAGFIAGMAGHEVVDLLEQQVRHGDVDLVAFAQVRDHVNADDGPDPSSSRVGV</sequence>
<dbReference type="AlphaFoldDB" id="A0A2T0V066"/>
<organism evidence="1 2">
    <name type="scientific">Vreelandella songnenensis</name>
    <dbReference type="NCBI Taxonomy" id="1176243"/>
    <lineage>
        <taxon>Bacteria</taxon>
        <taxon>Pseudomonadati</taxon>
        <taxon>Pseudomonadota</taxon>
        <taxon>Gammaproteobacteria</taxon>
        <taxon>Oceanospirillales</taxon>
        <taxon>Halomonadaceae</taxon>
        <taxon>Vreelandella</taxon>
    </lineage>
</organism>
<accession>A0A2T0V066</accession>
<proteinExistence type="predicted"/>